<evidence type="ECO:0000256" key="1">
    <source>
        <dbReference type="SAM" id="MobiDB-lite"/>
    </source>
</evidence>
<reference evidence="2 3" key="1">
    <citation type="submission" date="2019-03" db="EMBL/GenBank/DDBJ databases">
        <title>First draft genome of Liparis tanakae, snailfish: a comprehensive survey of snailfish specific genes.</title>
        <authorList>
            <person name="Kim W."/>
            <person name="Song I."/>
            <person name="Jeong J.-H."/>
            <person name="Kim D."/>
            <person name="Kim S."/>
            <person name="Ryu S."/>
            <person name="Song J.Y."/>
            <person name="Lee S.K."/>
        </authorList>
    </citation>
    <scope>NUCLEOTIDE SEQUENCE [LARGE SCALE GENOMIC DNA]</scope>
    <source>
        <tissue evidence="2">Muscle</tissue>
    </source>
</reference>
<evidence type="ECO:0000313" key="3">
    <source>
        <dbReference type="Proteomes" id="UP000314294"/>
    </source>
</evidence>
<name>A0A4Z2HKG2_9TELE</name>
<proteinExistence type="predicted"/>
<gene>
    <name evidence="2" type="ORF">EYF80_023718</name>
</gene>
<feature type="region of interest" description="Disordered" evidence="1">
    <location>
        <begin position="1"/>
        <end position="42"/>
    </location>
</feature>
<organism evidence="2 3">
    <name type="scientific">Liparis tanakae</name>
    <name type="common">Tanaka's snailfish</name>
    <dbReference type="NCBI Taxonomy" id="230148"/>
    <lineage>
        <taxon>Eukaryota</taxon>
        <taxon>Metazoa</taxon>
        <taxon>Chordata</taxon>
        <taxon>Craniata</taxon>
        <taxon>Vertebrata</taxon>
        <taxon>Euteleostomi</taxon>
        <taxon>Actinopterygii</taxon>
        <taxon>Neopterygii</taxon>
        <taxon>Teleostei</taxon>
        <taxon>Neoteleostei</taxon>
        <taxon>Acanthomorphata</taxon>
        <taxon>Eupercaria</taxon>
        <taxon>Perciformes</taxon>
        <taxon>Cottioidei</taxon>
        <taxon>Cottales</taxon>
        <taxon>Liparidae</taxon>
        <taxon>Liparis</taxon>
    </lineage>
</organism>
<comment type="caution">
    <text evidence="2">The sequence shown here is derived from an EMBL/GenBank/DDBJ whole genome shotgun (WGS) entry which is preliminary data.</text>
</comment>
<protein>
    <submittedName>
        <fullName evidence="2">Uncharacterized protein</fullName>
    </submittedName>
</protein>
<dbReference type="Proteomes" id="UP000314294">
    <property type="component" value="Unassembled WGS sequence"/>
</dbReference>
<evidence type="ECO:0000313" key="2">
    <source>
        <dbReference type="EMBL" id="TNN66090.1"/>
    </source>
</evidence>
<dbReference type="AlphaFoldDB" id="A0A4Z2HKG2"/>
<feature type="compositionally biased region" description="Basic and acidic residues" evidence="1">
    <location>
        <begin position="1"/>
        <end position="11"/>
    </location>
</feature>
<accession>A0A4Z2HKG2</accession>
<dbReference type="EMBL" id="SRLO01000225">
    <property type="protein sequence ID" value="TNN66090.1"/>
    <property type="molecule type" value="Genomic_DNA"/>
</dbReference>
<sequence length="209" mass="23118">MEPSQRTDGEQTARMTTMPTPWGEITERGGETSLNPTSDAPRLPTEWAAHTVVEFFVKVFQSGQRVQAVPGELYQAVVEQIEGGEAFEVVEGLVVNRLDLVLVQKQSVQGPEASKRVLVQAPQTIAVQEQVAQVAEVHECVILQELQVKRVEPTQPVERVFRQRAQVAVVSEVQLLEQREAVERGRLDVSDVVGVYPQSDRVGAEVSPK</sequence>
<keyword evidence="3" id="KW-1185">Reference proteome</keyword>